<dbReference type="Proteomes" id="UP000321085">
    <property type="component" value="Unassembled WGS sequence"/>
</dbReference>
<reference evidence="2 3" key="1">
    <citation type="submission" date="2019-07" db="EMBL/GenBank/DDBJ databases">
        <title>Whole genome shotgun sequence of Microvirga aerophila NBRC 106136.</title>
        <authorList>
            <person name="Hosoyama A."/>
            <person name="Uohara A."/>
            <person name="Ohji S."/>
            <person name="Ichikawa N."/>
        </authorList>
    </citation>
    <scope>NUCLEOTIDE SEQUENCE [LARGE SCALE GENOMIC DNA]</scope>
    <source>
        <strain evidence="2 3">NBRC 106136</strain>
    </source>
</reference>
<proteinExistence type="predicted"/>
<dbReference type="AlphaFoldDB" id="A0A512C0R3"/>
<dbReference type="InterPro" id="IPR033469">
    <property type="entry name" value="CYTH-like_dom_sf"/>
</dbReference>
<comment type="caution">
    <text evidence="2">The sequence shown here is derived from an EMBL/GenBank/DDBJ whole genome shotgun (WGS) entry which is preliminary data.</text>
</comment>
<dbReference type="SUPFAM" id="SSF55154">
    <property type="entry name" value="CYTH-like phosphatases"/>
    <property type="match status" value="1"/>
</dbReference>
<name>A0A512C0R3_9HYPH</name>
<gene>
    <name evidence="2" type="ORF">MAE02_55020</name>
</gene>
<feature type="region of interest" description="Disordered" evidence="1">
    <location>
        <begin position="177"/>
        <end position="247"/>
    </location>
</feature>
<protein>
    <recommendedName>
        <fullName evidence="4">CYTH domain-containing protein</fullName>
    </recommendedName>
</protein>
<accession>A0A512C0R3</accession>
<feature type="compositionally biased region" description="Pro residues" evidence="1">
    <location>
        <begin position="198"/>
        <end position="211"/>
    </location>
</feature>
<dbReference type="Gene3D" id="2.40.320.10">
    <property type="entry name" value="Hypothetical Protein Pfu-838710-001"/>
    <property type="match status" value="1"/>
</dbReference>
<dbReference type="EMBL" id="BJYU01000126">
    <property type="protein sequence ID" value="GEO17806.1"/>
    <property type="molecule type" value="Genomic_DNA"/>
</dbReference>
<sequence length="261" mass="28820">MSTSRRYLIASSLARLIRKERGGNRVTEGHFPNQSDRSSYVIVEGDKGSLVLITTTSGAPIEERTDVPRAHAEALLDVTSGKVDFVRSHLTVGTRDIHINRFVTPGPLDMIAVEFESEEEARDFRPLSWFGPDVTDDFVYHNRSIALEGLPPVPDVPISNAALNSLLDTLENRYAPPRTFTQSAPARGHADAGDPRRNPPPPPAPPAPPAEQRPARKQAGPTARDEVAENEMADDENNDLSLNIEDNVIRELARSLRPQRR</sequence>
<evidence type="ECO:0000313" key="3">
    <source>
        <dbReference type="Proteomes" id="UP000321085"/>
    </source>
</evidence>
<feature type="compositionally biased region" description="Acidic residues" evidence="1">
    <location>
        <begin position="228"/>
        <end position="238"/>
    </location>
</feature>
<feature type="compositionally biased region" description="Basic and acidic residues" evidence="1">
    <location>
        <begin position="188"/>
        <end position="197"/>
    </location>
</feature>
<keyword evidence="3" id="KW-1185">Reference proteome</keyword>
<dbReference type="RefSeq" id="WP_147022677.1">
    <property type="nucleotide sequence ID" value="NZ_BJYU01000126.1"/>
</dbReference>
<evidence type="ECO:0000256" key="1">
    <source>
        <dbReference type="SAM" id="MobiDB-lite"/>
    </source>
</evidence>
<evidence type="ECO:0000313" key="2">
    <source>
        <dbReference type="EMBL" id="GEO17806.1"/>
    </source>
</evidence>
<evidence type="ECO:0008006" key="4">
    <source>
        <dbReference type="Google" id="ProtNLM"/>
    </source>
</evidence>
<organism evidence="2 3">
    <name type="scientific">Microvirga aerophila</name>
    <dbReference type="NCBI Taxonomy" id="670291"/>
    <lineage>
        <taxon>Bacteria</taxon>
        <taxon>Pseudomonadati</taxon>
        <taxon>Pseudomonadota</taxon>
        <taxon>Alphaproteobacteria</taxon>
        <taxon>Hyphomicrobiales</taxon>
        <taxon>Methylobacteriaceae</taxon>
        <taxon>Microvirga</taxon>
    </lineage>
</organism>